<keyword evidence="2" id="KW-1185">Reference proteome</keyword>
<evidence type="ECO:0000313" key="1">
    <source>
        <dbReference type="EMBL" id="BET26696.1"/>
    </source>
</evidence>
<dbReference type="AlphaFoldDB" id="A0AA86ME71"/>
<dbReference type="EMBL" id="AP028947">
    <property type="protein sequence ID" value="BET26696.1"/>
    <property type="molecule type" value="Genomic_DNA"/>
</dbReference>
<proteinExistence type="predicted"/>
<organism evidence="1 2">
    <name type="scientific">Limnobacter thiooxidans</name>
    <dbReference type="NCBI Taxonomy" id="131080"/>
    <lineage>
        <taxon>Bacteria</taxon>
        <taxon>Pseudomonadati</taxon>
        <taxon>Pseudomonadota</taxon>
        <taxon>Betaproteobacteria</taxon>
        <taxon>Burkholderiales</taxon>
        <taxon>Burkholderiaceae</taxon>
        <taxon>Limnobacter</taxon>
    </lineage>
</organism>
<reference evidence="1 2" key="1">
    <citation type="submission" date="2023-10" db="EMBL/GenBank/DDBJ databases">
        <title>Complete Genome Sequence of Limnobacter thiooxidans CS-K2T, Isolated from freshwater lake sediments in Bavaria, Germany.</title>
        <authorList>
            <person name="Naruki M."/>
            <person name="Watanabe A."/>
            <person name="Warashina T."/>
            <person name="Morita T."/>
            <person name="Arakawa K."/>
        </authorList>
    </citation>
    <scope>NUCLEOTIDE SEQUENCE [LARGE SCALE GENOMIC DNA]</scope>
    <source>
        <strain evidence="1 2">CS-K2</strain>
    </source>
</reference>
<sequence>MPQIKWNSFIPANAAATFFTAAVSATLPGGPHFDKMKKKLPTPYGLFQEWANNNLQGDWASTKMKGYFAIGVADATDVALLVNQFGVVGTTKLNFGNSMARQLNYTDSGFGNLASQLGYTVK</sequence>
<name>A0AA86ME71_9BURK</name>
<protein>
    <submittedName>
        <fullName evidence="1">Uncharacterized protein</fullName>
    </submittedName>
</protein>
<accession>A0AA86ME71</accession>
<gene>
    <name evidence="1" type="ORF">RGQ30_21970</name>
</gene>
<dbReference type="KEGG" id="lto:RGQ30_21970"/>
<dbReference type="RefSeq" id="WP_130555853.1">
    <property type="nucleotide sequence ID" value="NZ_AP028947.1"/>
</dbReference>
<evidence type="ECO:0000313" key="2">
    <source>
        <dbReference type="Proteomes" id="UP001329151"/>
    </source>
</evidence>
<dbReference type="Proteomes" id="UP001329151">
    <property type="component" value="Chromosome"/>
</dbReference>